<dbReference type="InterPro" id="IPR011055">
    <property type="entry name" value="Dup_hybrid_motif"/>
</dbReference>
<dbReference type="AlphaFoldDB" id="A0A2H0UJ45"/>
<dbReference type="Proteomes" id="UP000230706">
    <property type="component" value="Unassembled WGS sequence"/>
</dbReference>
<gene>
    <name evidence="2" type="ORF">COU13_01035</name>
</gene>
<dbReference type="SMART" id="SM00257">
    <property type="entry name" value="LysM"/>
    <property type="match status" value="2"/>
</dbReference>
<dbReference type="PROSITE" id="PS51782">
    <property type="entry name" value="LYSM"/>
    <property type="match status" value="2"/>
</dbReference>
<dbReference type="InterPro" id="IPR016047">
    <property type="entry name" value="M23ase_b-sheet_dom"/>
</dbReference>
<reference evidence="3" key="1">
    <citation type="submission" date="2017-09" db="EMBL/GenBank/DDBJ databases">
        <title>Depth-based differentiation of microbial function through sediment-hosted aquifers and enrichment of novel symbionts in the deep terrestrial subsurface.</title>
        <authorList>
            <person name="Probst A.J."/>
            <person name="Ladd B."/>
            <person name="Jarett J.K."/>
            <person name="Geller-Mcgrath D.E."/>
            <person name="Sieber C.M.K."/>
            <person name="Emerson J.B."/>
            <person name="Anantharaman K."/>
            <person name="Thomas B.C."/>
            <person name="Malmstrom R."/>
            <person name="Stieglmeier M."/>
            <person name="Klingl A."/>
            <person name="Woyke T."/>
            <person name="Ryan C.M."/>
            <person name="Banfield J.F."/>
        </authorList>
    </citation>
    <scope>NUCLEOTIDE SEQUENCE [LARGE SCALE GENOMIC DNA]</scope>
</reference>
<evidence type="ECO:0000259" key="1">
    <source>
        <dbReference type="PROSITE" id="PS51782"/>
    </source>
</evidence>
<name>A0A2H0UJ45_9BACT</name>
<dbReference type="SUPFAM" id="SSF51261">
    <property type="entry name" value="Duplicated hybrid motif"/>
    <property type="match status" value="1"/>
</dbReference>
<dbReference type="PANTHER" id="PTHR21666:SF270">
    <property type="entry name" value="MUREIN HYDROLASE ACTIVATOR ENVC"/>
    <property type="match status" value="1"/>
</dbReference>
<dbReference type="InterPro" id="IPR018392">
    <property type="entry name" value="LysM"/>
</dbReference>
<feature type="domain" description="LysM" evidence="1">
    <location>
        <begin position="160"/>
        <end position="204"/>
    </location>
</feature>
<feature type="domain" description="LysM" evidence="1">
    <location>
        <begin position="111"/>
        <end position="154"/>
    </location>
</feature>
<organism evidence="2 3">
    <name type="scientific">Candidatus Kaiserbacteria bacterium CG10_big_fil_rev_8_21_14_0_10_43_70</name>
    <dbReference type="NCBI Taxonomy" id="1974605"/>
    <lineage>
        <taxon>Bacteria</taxon>
        <taxon>Candidatus Kaiseribacteriota</taxon>
    </lineage>
</organism>
<dbReference type="GO" id="GO:0004222">
    <property type="term" value="F:metalloendopeptidase activity"/>
    <property type="evidence" value="ECO:0007669"/>
    <property type="project" value="TreeGrafter"/>
</dbReference>
<protein>
    <recommendedName>
        <fullName evidence="1">LysM domain-containing protein</fullName>
    </recommendedName>
</protein>
<accession>A0A2H0UJ45</accession>
<dbReference type="PANTHER" id="PTHR21666">
    <property type="entry name" value="PEPTIDASE-RELATED"/>
    <property type="match status" value="1"/>
</dbReference>
<dbReference type="CDD" id="cd00118">
    <property type="entry name" value="LysM"/>
    <property type="match status" value="1"/>
</dbReference>
<dbReference type="Pfam" id="PF01476">
    <property type="entry name" value="LysM"/>
    <property type="match status" value="2"/>
</dbReference>
<dbReference type="InterPro" id="IPR050570">
    <property type="entry name" value="Cell_wall_metabolism_enzyme"/>
</dbReference>
<dbReference type="EMBL" id="PFBF01000020">
    <property type="protein sequence ID" value="PIR86423.1"/>
    <property type="molecule type" value="Genomic_DNA"/>
</dbReference>
<sequence length="344" mass="36357">MTYVRGKNRTAALSVVSILIVFSVFIPSSTKAGIFSEWISSILKRTNGTEYKVADQNIQTMSLPKAAMNIDPNPSKGGGDITIVDGSAILPSEGPAGTFADIEVSKNDQISIYVVRNGDTLSDIANMFDVTVNTIIWANDLKNATIRPGQTLAILPVTGIKYTIKTGGTLRDVIKKHGGDIEEAELYNGISADQELEAGTVVIIPEGEFAIPKTTTTSGTRVVTSGGPSYEGYYMKPVSGAVRTQGIHGYNGVDLGAPAGTPIMAAADGDVIIVRNGGWNGGYGNYVVIRHGNGTQTLYAHNSSNIVYPGQYVVQGQVIGYVGSTGRSTGPHVHFEVRGAKNPF</sequence>
<dbReference type="InterPro" id="IPR036779">
    <property type="entry name" value="LysM_dom_sf"/>
</dbReference>
<comment type="caution">
    <text evidence="2">The sequence shown here is derived from an EMBL/GenBank/DDBJ whole genome shotgun (WGS) entry which is preliminary data.</text>
</comment>
<dbReference type="Gene3D" id="2.70.70.10">
    <property type="entry name" value="Glucose Permease (Domain IIA)"/>
    <property type="match status" value="1"/>
</dbReference>
<evidence type="ECO:0000313" key="3">
    <source>
        <dbReference type="Proteomes" id="UP000230706"/>
    </source>
</evidence>
<dbReference type="CDD" id="cd12797">
    <property type="entry name" value="M23_peptidase"/>
    <property type="match status" value="1"/>
</dbReference>
<evidence type="ECO:0000313" key="2">
    <source>
        <dbReference type="EMBL" id="PIR86423.1"/>
    </source>
</evidence>
<proteinExistence type="predicted"/>
<dbReference type="Gene3D" id="3.10.350.10">
    <property type="entry name" value="LysM domain"/>
    <property type="match status" value="2"/>
</dbReference>
<dbReference type="Pfam" id="PF01551">
    <property type="entry name" value="Peptidase_M23"/>
    <property type="match status" value="1"/>
</dbReference>